<comment type="caution">
    <text evidence="3">The sequence shown here is derived from an EMBL/GenBank/DDBJ whole genome shotgun (WGS) entry which is preliminary data.</text>
</comment>
<dbReference type="OrthoDB" id="5095936at2"/>
<proteinExistence type="predicted"/>
<evidence type="ECO:0000259" key="2">
    <source>
        <dbReference type="Pfam" id="PF07819"/>
    </source>
</evidence>
<feature type="domain" description="GPI inositol-deacylase PGAP1-like alpha/beta" evidence="2">
    <location>
        <begin position="353"/>
        <end position="435"/>
    </location>
</feature>
<dbReference type="Pfam" id="PF07819">
    <property type="entry name" value="PGAP1"/>
    <property type="match status" value="1"/>
</dbReference>
<reference evidence="3 4" key="1">
    <citation type="submission" date="2019-06" db="EMBL/GenBank/DDBJ databases">
        <title>Sequencing the genomes of 1000 actinobacteria strains.</title>
        <authorList>
            <person name="Klenk H.-P."/>
        </authorList>
    </citation>
    <scope>NUCLEOTIDE SEQUENCE [LARGE SCALE GENOMIC DNA]</scope>
    <source>
        <strain evidence="3 4">DSM 24617</strain>
    </source>
</reference>
<dbReference type="EMBL" id="VFOK01000002">
    <property type="protein sequence ID" value="TQL28954.1"/>
    <property type="molecule type" value="Genomic_DNA"/>
</dbReference>
<dbReference type="RefSeq" id="WP_142007716.1">
    <property type="nucleotide sequence ID" value="NZ_CAJTBP010000001.1"/>
</dbReference>
<feature type="region of interest" description="Disordered" evidence="1">
    <location>
        <begin position="1"/>
        <end position="20"/>
    </location>
</feature>
<keyword evidence="4" id="KW-1185">Reference proteome</keyword>
<dbReference type="InterPro" id="IPR012908">
    <property type="entry name" value="PGAP1-ab_dom-like"/>
</dbReference>
<evidence type="ECO:0000256" key="1">
    <source>
        <dbReference type="SAM" id="MobiDB-lite"/>
    </source>
</evidence>
<name>A0A542WZJ6_9MICO</name>
<dbReference type="InterPro" id="IPR029058">
    <property type="entry name" value="AB_hydrolase_fold"/>
</dbReference>
<evidence type="ECO:0000313" key="3">
    <source>
        <dbReference type="EMBL" id="TQL28954.1"/>
    </source>
</evidence>
<dbReference type="GO" id="GO:0016788">
    <property type="term" value="F:hydrolase activity, acting on ester bonds"/>
    <property type="evidence" value="ECO:0007669"/>
    <property type="project" value="InterPro"/>
</dbReference>
<dbReference type="Proteomes" id="UP000318336">
    <property type="component" value="Unassembled WGS sequence"/>
</dbReference>
<dbReference type="SUPFAM" id="SSF53474">
    <property type="entry name" value="alpha/beta-Hydrolases"/>
    <property type="match status" value="1"/>
</dbReference>
<sequence>MSQTPPGCGPGPGRPQVTGGAVSIEADLGDMRSVAWRLDRSGDTARDLGRQVMHVDGIPLRSSFLSPFTAGAVNLQMQALAYGPRGLHSLGIRIELVARGVRLGAGAYEAVERRRSAAFEALQLSVGVPVVLTVVSGTAVTSVVQSVTEHPASWFTPQGFPREGDPVADVVARFLRGLDATVYANPGIVDLAVAGGRWMLPPGPLEQQAGQLLVLLRTGGLARDDRPLTVTSVPLPQAGKAARSVGAADDPPALGVATDAPGDLSGLLQTQSAIAAPSAAGAAGSRVRVQRVVGGDGQARWVVNIPGTQDWSLGSPTNPSDGPTNLAAVGGVAPRLYAAIAQAVAAAMRSAGVRPGSEPVLLSGHSQGGLVATRLAADPAFRRRFRVTSVLTAGSPVSRVDVPKDVRVLSLEHRSDLVPRLDQKADPDTVNRVRVVLDPSPLPGCAPESVIGVHDSDRYARSAAQQLARGSVRDPQLVLWYLDNDGFLRGRTTTYDFMIRRPPERP</sequence>
<protein>
    <recommendedName>
        <fullName evidence="2">GPI inositol-deacylase PGAP1-like alpha/beta domain-containing protein</fullName>
    </recommendedName>
</protein>
<accession>A0A542WZJ6</accession>
<dbReference type="Gene3D" id="3.40.50.1820">
    <property type="entry name" value="alpha/beta hydrolase"/>
    <property type="match status" value="1"/>
</dbReference>
<gene>
    <name evidence="3" type="ORF">FB554_3264</name>
</gene>
<evidence type="ECO:0000313" key="4">
    <source>
        <dbReference type="Proteomes" id="UP000318336"/>
    </source>
</evidence>
<organism evidence="3 4">
    <name type="scientific">Barrientosiimonas humi</name>
    <dbReference type="NCBI Taxonomy" id="999931"/>
    <lineage>
        <taxon>Bacteria</taxon>
        <taxon>Bacillati</taxon>
        <taxon>Actinomycetota</taxon>
        <taxon>Actinomycetes</taxon>
        <taxon>Micrococcales</taxon>
        <taxon>Dermacoccaceae</taxon>
        <taxon>Barrientosiimonas</taxon>
    </lineage>
</organism>
<dbReference type="AlphaFoldDB" id="A0A542WZJ6"/>